<dbReference type="OrthoDB" id="676612at2759"/>
<evidence type="ECO:0000313" key="3">
    <source>
        <dbReference type="Proteomes" id="UP000623129"/>
    </source>
</evidence>
<name>A0A833QVL5_9POAL</name>
<dbReference type="Proteomes" id="UP000623129">
    <property type="component" value="Unassembled WGS sequence"/>
</dbReference>
<proteinExistence type="predicted"/>
<feature type="region of interest" description="Disordered" evidence="1">
    <location>
        <begin position="67"/>
        <end position="90"/>
    </location>
</feature>
<feature type="compositionally biased region" description="Basic and acidic residues" evidence="1">
    <location>
        <begin position="72"/>
        <end position="86"/>
    </location>
</feature>
<evidence type="ECO:0000313" key="2">
    <source>
        <dbReference type="EMBL" id="KAF3326462.1"/>
    </source>
</evidence>
<sequence length="193" mass="21329">MITSQSIMTSSLVPQNNPSKPNVSNSPFSARSNRVNIKWPVISLTIYCASRLGSRLLHVVRAEQAPTTAIPRDPEQENQDDKRINSEKSNAGGGLNLPIPKILSWATRFLGSFLVFFPFYKNFLRIEDKIEKTATTVLNAVESVAEAVDKVAEDVQRSLPENSNLMKAVKTVEKFAEGVDNGVEVLESIVEKV</sequence>
<feature type="compositionally biased region" description="Polar residues" evidence="1">
    <location>
        <begin position="1"/>
        <end position="13"/>
    </location>
</feature>
<feature type="compositionally biased region" description="Low complexity" evidence="1">
    <location>
        <begin position="14"/>
        <end position="29"/>
    </location>
</feature>
<protein>
    <submittedName>
        <fullName evidence="2">Uncharacterized protein</fullName>
    </submittedName>
</protein>
<feature type="region of interest" description="Disordered" evidence="1">
    <location>
        <begin position="1"/>
        <end position="29"/>
    </location>
</feature>
<evidence type="ECO:0000256" key="1">
    <source>
        <dbReference type="SAM" id="MobiDB-lite"/>
    </source>
</evidence>
<reference evidence="2" key="1">
    <citation type="submission" date="2020-01" db="EMBL/GenBank/DDBJ databases">
        <title>Genome sequence of Kobresia littledalei, the first chromosome-level genome in the family Cyperaceae.</title>
        <authorList>
            <person name="Qu G."/>
        </authorList>
    </citation>
    <scope>NUCLEOTIDE SEQUENCE</scope>
    <source>
        <strain evidence="2">C.B.Clarke</strain>
        <tissue evidence="2">Leaf</tissue>
    </source>
</reference>
<dbReference type="PANTHER" id="PTHR33735">
    <property type="entry name" value="EXPRESSED PROTEIN"/>
    <property type="match status" value="1"/>
</dbReference>
<keyword evidence="3" id="KW-1185">Reference proteome</keyword>
<gene>
    <name evidence="2" type="ORF">FCM35_KLT08092</name>
</gene>
<dbReference type="AlphaFoldDB" id="A0A833QVL5"/>
<comment type="caution">
    <text evidence="2">The sequence shown here is derived from an EMBL/GenBank/DDBJ whole genome shotgun (WGS) entry which is preliminary data.</text>
</comment>
<dbReference type="PANTHER" id="PTHR33735:SF2">
    <property type="entry name" value="OS09G0468900 PROTEIN"/>
    <property type="match status" value="1"/>
</dbReference>
<organism evidence="2 3">
    <name type="scientific">Carex littledalei</name>
    <dbReference type="NCBI Taxonomy" id="544730"/>
    <lineage>
        <taxon>Eukaryota</taxon>
        <taxon>Viridiplantae</taxon>
        <taxon>Streptophyta</taxon>
        <taxon>Embryophyta</taxon>
        <taxon>Tracheophyta</taxon>
        <taxon>Spermatophyta</taxon>
        <taxon>Magnoliopsida</taxon>
        <taxon>Liliopsida</taxon>
        <taxon>Poales</taxon>
        <taxon>Cyperaceae</taxon>
        <taxon>Cyperoideae</taxon>
        <taxon>Cariceae</taxon>
        <taxon>Carex</taxon>
        <taxon>Carex subgen. Euthyceras</taxon>
    </lineage>
</organism>
<accession>A0A833QVL5</accession>
<dbReference type="EMBL" id="SWLB01000018">
    <property type="protein sequence ID" value="KAF3326462.1"/>
    <property type="molecule type" value="Genomic_DNA"/>
</dbReference>